<dbReference type="RefSeq" id="WP_237346599.1">
    <property type="nucleotide sequence ID" value="NZ_JABWGX010000021.1"/>
</dbReference>
<comment type="subcellular location">
    <subcellularLocation>
        <location evidence="1 7">Cell membrane</location>
        <topology evidence="1 7">Multi-pass membrane protein</topology>
    </subcellularLocation>
</comment>
<evidence type="ECO:0000313" key="10">
    <source>
        <dbReference type="Proteomes" id="UP001241747"/>
    </source>
</evidence>
<dbReference type="EMBL" id="JAUSVY010000007">
    <property type="protein sequence ID" value="MDQ0506435.1"/>
    <property type="molecule type" value="Genomic_DNA"/>
</dbReference>
<proteinExistence type="inferred from homology"/>
<comment type="caution">
    <text evidence="9">The sequence shown here is derived from an EMBL/GenBank/DDBJ whole genome shotgun (WGS) entry which is preliminary data.</text>
</comment>
<dbReference type="InterPro" id="IPR000515">
    <property type="entry name" value="MetI-like"/>
</dbReference>
<organism evidence="9 10">
    <name type="scientific">Xanthobacter agilis</name>
    <dbReference type="NCBI Taxonomy" id="47492"/>
    <lineage>
        <taxon>Bacteria</taxon>
        <taxon>Pseudomonadati</taxon>
        <taxon>Pseudomonadota</taxon>
        <taxon>Alphaproteobacteria</taxon>
        <taxon>Hyphomicrobiales</taxon>
        <taxon>Xanthobacteraceae</taxon>
        <taxon>Xanthobacter</taxon>
    </lineage>
</organism>
<evidence type="ECO:0000256" key="7">
    <source>
        <dbReference type="RuleBase" id="RU363032"/>
    </source>
</evidence>
<evidence type="ECO:0000256" key="2">
    <source>
        <dbReference type="ARBA" id="ARBA00022448"/>
    </source>
</evidence>
<keyword evidence="4 7" id="KW-0812">Transmembrane</keyword>
<dbReference type="InterPro" id="IPR035906">
    <property type="entry name" value="MetI-like_sf"/>
</dbReference>
<evidence type="ECO:0000256" key="3">
    <source>
        <dbReference type="ARBA" id="ARBA00022475"/>
    </source>
</evidence>
<dbReference type="Pfam" id="PF00528">
    <property type="entry name" value="BPD_transp_1"/>
    <property type="match status" value="1"/>
</dbReference>
<dbReference type="PANTHER" id="PTHR30151:SF0">
    <property type="entry name" value="ABC TRANSPORTER PERMEASE PROTEIN MJ0413-RELATED"/>
    <property type="match status" value="1"/>
</dbReference>
<sequence length="247" mass="26426">MKNVLPPLVVALALLACWQILHSATGFFAISSPAATAQRMATLMGTPRFWLDVQETGLAFLAAIIIAVIAGVALGVVLGLSRGLGETFEPILVTFYSLPKVTLYPLVLLVFGLGMSAKVAFGVMHGLVPITLMTRNAISQVKPVYWRTAHALRMSYASTVRHVVLPAILPELIAGVRIGFALSLLGVLIGEMFASKRGLGYAAVNAMNLGDIDTIMAIGLFLAAFAVTCNALLLMLEQWVRHRGLVR</sequence>
<gene>
    <name evidence="9" type="ORF">QOZ94_003244</name>
</gene>
<evidence type="ECO:0000313" key="9">
    <source>
        <dbReference type="EMBL" id="MDQ0506435.1"/>
    </source>
</evidence>
<dbReference type="SUPFAM" id="SSF161098">
    <property type="entry name" value="MetI-like"/>
    <property type="match status" value="1"/>
</dbReference>
<dbReference type="Gene3D" id="1.10.3720.10">
    <property type="entry name" value="MetI-like"/>
    <property type="match status" value="1"/>
</dbReference>
<evidence type="ECO:0000256" key="5">
    <source>
        <dbReference type="ARBA" id="ARBA00022989"/>
    </source>
</evidence>
<feature type="transmembrane region" description="Helical" evidence="7">
    <location>
        <begin position="215"/>
        <end position="236"/>
    </location>
</feature>
<feature type="transmembrane region" description="Helical" evidence="7">
    <location>
        <begin position="60"/>
        <end position="80"/>
    </location>
</feature>
<protein>
    <submittedName>
        <fullName evidence="9">NitT/TauT family transport system permease protein</fullName>
    </submittedName>
</protein>
<feature type="domain" description="ABC transmembrane type-1" evidence="8">
    <location>
        <begin position="53"/>
        <end position="233"/>
    </location>
</feature>
<reference evidence="9 10" key="1">
    <citation type="submission" date="2023-07" db="EMBL/GenBank/DDBJ databases">
        <title>Genomic Encyclopedia of Type Strains, Phase IV (KMG-IV): sequencing the most valuable type-strain genomes for metagenomic binning, comparative biology and taxonomic classification.</title>
        <authorList>
            <person name="Goeker M."/>
        </authorList>
    </citation>
    <scope>NUCLEOTIDE SEQUENCE [LARGE SCALE GENOMIC DNA]</scope>
    <source>
        <strain evidence="9 10">DSM 3770</strain>
    </source>
</reference>
<evidence type="ECO:0000259" key="8">
    <source>
        <dbReference type="PROSITE" id="PS50928"/>
    </source>
</evidence>
<accession>A0ABU0LH30</accession>
<comment type="similarity">
    <text evidence="7">Belongs to the binding-protein-dependent transport system permease family.</text>
</comment>
<dbReference type="Proteomes" id="UP001241747">
    <property type="component" value="Unassembled WGS sequence"/>
</dbReference>
<keyword evidence="10" id="KW-1185">Reference proteome</keyword>
<feature type="transmembrane region" description="Helical" evidence="7">
    <location>
        <begin position="172"/>
        <end position="194"/>
    </location>
</feature>
<evidence type="ECO:0000256" key="6">
    <source>
        <dbReference type="ARBA" id="ARBA00023136"/>
    </source>
</evidence>
<dbReference type="PROSITE" id="PS50928">
    <property type="entry name" value="ABC_TM1"/>
    <property type="match status" value="1"/>
</dbReference>
<dbReference type="PANTHER" id="PTHR30151">
    <property type="entry name" value="ALKANE SULFONATE ABC TRANSPORTER-RELATED, MEMBRANE SUBUNIT"/>
    <property type="match status" value="1"/>
</dbReference>
<evidence type="ECO:0000256" key="4">
    <source>
        <dbReference type="ARBA" id="ARBA00022692"/>
    </source>
</evidence>
<keyword evidence="6 7" id="KW-0472">Membrane</keyword>
<keyword evidence="5 7" id="KW-1133">Transmembrane helix</keyword>
<dbReference type="PROSITE" id="PS51257">
    <property type="entry name" value="PROKAR_LIPOPROTEIN"/>
    <property type="match status" value="1"/>
</dbReference>
<evidence type="ECO:0000256" key="1">
    <source>
        <dbReference type="ARBA" id="ARBA00004651"/>
    </source>
</evidence>
<dbReference type="CDD" id="cd06261">
    <property type="entry name" value="TM_PBP2"/>
    <property type="match status" value="1"/>
</dbReference>
<feature type="transmembrane region" description="Helical" evidence="7">
    <location>
        <begin position="101"/>
        <end position="124"/>
    </location>
</feature>
<keyword evidence="3" id="KW-1003">Cell membrane</keyword>
<keyword evidence="2 7" id="KW-0813">Transport</keyword>
<name>A0ABU0LH30_XANAG</name>